<organism evidence="1">
    <name type="scientific">marine sediment metagenome</name>
    <dbReference type="NCBI Taxonomy" id="412755"/>
    <lineage>
        <taxon>unclassified sequences</taxon>
        <taxon>metagenomes</taxon>
        <taxon>ecological metagenomes</taxon>
    </lineage>
</organism>
<comment type="caution">
    <text evidence="1">The sequence shown here is derived from an EMBL/GenBank/DDBJ whole genome shotgun (WGS) entry which is preliminary data.</text>
</comment>
<gene>
    <name evidence="1" type="ORF">LCGC14_2220060</name>
</gene>
<protein>
    <submittedName>
        <fullName evidence="1">Uncharacterized protein</fullName>
    </submittedName>
</protein>
<name>A0A0F9G6V0_9ZZZZ</name>
<evidence type="ECO:0000313" key="1">
    <source>
        <dbReference type="EMBL" id="KKL58967.1"/>
    </source>
</evidence>
<sequence length="189" mass="22312">MSYKIRYGILHSNKIANIQGPQWAYLGSKRDGYEHALGWTEEKIQIRNILAEEHIKKFDNKYDNFYQKLEESILKEGLLNPLLLIAGKSEKAFDDGPRTFDERLPPYMAEDHSKIVACVSGGCSRLYFAQKHDLEVPVIIMDFVDRFKDFEQLFMEKDVRSKFKYPPERFNINERGIFQRHPNQIHLQK</sequence>
<dbReference type="EMBL" id="LAZR01029642">
    <property type="protein sequence ID" value="KKL58967.1"/>
    <property type="molecule type" value="Genomic_DNA"/>
</dbReference>
<proteinExistence type="predicted"/>
<accession>A0A0F9G6V0</accession>
<reference evidence="1" key="1">
    <citation type="journal article" date="2015" name="Nature">
        <title>Complex archaea that bridge the gap between prokaryotes and eukaryotes.</title>
        <authorList>
            <person name="Spang A."/>
            <person name="Saw J.H."/>
            <person name="Jorgensen S.L."/>
            <person name="Zaremba-Niedzwiedzka K."/>
            <person name="Martijn J."/>
            <person name="Lind A.E."/>
            <person name="van Eijk R."/>
            <person name="Schleper C."/>
            <person name="Guy L."/>
            <person name="Ettema T.J."/>
        </authorList>
    </citation>
    <scope>NUCLEOTIDE SEQUENCE</scope>
</reference>
<dbReference type="AlphaFoldDB" id="A0A0F9G6V0"/>